<dbReference type="Proteomes" id="UP001549047">
    <property type="component" value="Unassembled WGS sequence"/>
</dbReference>
<feature type="signal peptide" evidence="2">
    <location>
        <begin position="1"/>
        <end position="29"/>
    </location>
</feature>
<dbReference type="EMBL" id="JBEPMB010000002">
    <property type="protein sequence ID" value="MET3613831.1"/>
    <property type="molecule type" value="Genomic_DNA"/>
</dbReference>
<evidence type="ECO:0000313" key="3">
    <source>
        <dbReference type="EMBL" id="MET3613831.1"/>
    </source>
</evidence>
<feature type="transmembrane region" description="Helical" evidence="1">
    <location>
        <begin position="76"/>
        <end position="94"/>
    </location>
</feature>
<reference evidence="3 4" key="1">
    <citation type="submission" date="2024-06" db="EMBL/GenBank/DDBJ databases">
        <title>Genomic Encyclopedia of Type Strains, Phase IV (KMG-IV): sequencing the most valuable type-strain genomes for metagenomic binning, comparative biology and taxonomic classification.</title>
        <authorList>
            <person name="Goeker M."/>
        </authorList>
    </citation>
    <scope>NUCLEOTIDE SEQUENCE [LARGE SCALE GENOMIC DNA]</scope>
    <source>
        <strain evidence="3 4">DSM 29780</strain>
    </source>
</reference>
<feature type="chain" id="PRO_5047418678" description="PDGLE domain-containing protein" evidence="2">
    <location>
        <begin position="30"/>
        <end position="105"/>
    </location>
</feature>
<keyword evidence="1" id="KW-1133">Transmembrane helix</keyword>
<protein>
    <recommendedName>
        <fullName evidence="5">PDGLE domain-containing protein</fullName>
    </recommendedName>
</protein>
<keyword evidence="1" id="KW-0812">Transmembrane</keyword>
<evidence type="ECO:0008006" key="5">
    <source>
        <dbReference type="Google" id="ProtNLM"/>
    </source>
</evidence>
<organism evidence="3 4">
    <name type="scientific">Rhizobium aquaticum</name>
    <dbReference type="NCBI Taxonomy" id="1549636"/>
    <lineage>
        <taxon>Bacteria</taxon>
        <taxon>Pseudomonadati</taxon>
        <taxon>Pseudomonadota</taxon>
        <taxon>Alphaproteobacteria</taxon>
        <taxon>Hyphomicrobiales</taxon>
        <taxon>Rhizobiaceae</taxon>
        <taxon>Rhizobium/Agrobacterium group</taxon>
        <taxon>Rhizobium</taxon>
    </lineage>
</organism>
<accession>A0ABV2IZG2</accession>
<evidence type="ECO:0000256" key="1">
    <source>
        <dbReference type="SAM" id="Phobius"/>
    </source>
</evidence>
<proteinExistence type="predicted"/>
<name>A0ABV2IZG2_9HYPH</name>
<comment type="caution">
    <text evidence="3">The sequence shown here is derived from an EMBL/GenBank/DDBJ whole genome shotgun (WGS) entry which is preliminary data.</text>
</comment>
<keyword evidence="4" id="KW-1185">Reference proteome</keyword>
<keyword evidence="2" id="KW-0732">Signal</keyword>
<evidence type="ECO:0000256" key="2">
    <source>
        <dbReference type="SAM" id="SignalP"/>
    </source>
</evidence>
<keyword evidence="1" id="KW-0472">Membrane</keyword>
<evidence type="ECO:0000313" key="4">
    <source>
        <dbReference type="Proteomes" id="UP001549047"/>
    </source>
</evidence>
<sequence length="105" mass="11254">MRFLLRLFSVFFLAAAVVAGTADTIQSFAADGPVMTPGLTVVEFVAPKALEKAEAYVGGLPDGAQLQNMLLSVFNQPAFALFLGLALIFWVLGYKRKKPAGRFSA</sequence>
<gene>
    <name evidence="3" type="ORF">ABID16_002160</name>
</gene>
<dbReference type="RefSeq" id="WP_354556332.1">
    <property type="nucleotide sequence ID" value="NZ_JBEPMB010000002.1"/>
</dbReference>